<feature type="region of interest" description="Disordered" evidence="1">
    <location>
        <begin position="127"/>
        <end position="148"/>
    </location>
</feature>
<evidence type="ECO:0000313" key="3">
    <source>
        <dbReference type="Proteomes" id="UP000827549"/>
    </source>
</evidence>
<name>A0AAF0YE66_9TREE</name>
<gene>
    <name evidence="2" type="ORF">LOC62_06G008255</name>
</gene>
<sequence length="148" mass="16250">MGSSILIMGPSLYALSSACSQYTHPRRAHQHPHPPGPPHTLAEDLAAVIRHHHPHLAPDDVAMLVDMVQALVELGQRDRAQLVRVLGLLQQFVAEFERGDNERRAAVLRELAGGFMPHDVRTAAEAVLDDSEDGPQVADASHQQQQQQ</sequence>
<dbReference type="EMBL" id="CP086719">
    <property type="protein sequence ID" value="WOO84742.1"/>
    <property type="molecule type" value="Genomic_DNA"/>
</dbReference>
<protein>
    <submittedName>
        <fullName evidence="2">Uncharacterized protein</fullName>
    </submittedName>
</protein>
<dbReference type="RefSeq" id="XP_062630768.1">
    <property type="nucleotide sequence ID" value="XM_062774784.1"/>
</dbReference>
<dbReference type="AlphaFoldDB" id="A0AAF0YE66"/>
<dbReference type="Proteomes" id="UP000827549">
    <property type="component" value="Chromosome 6"/>
</dbReference>
<dbReference type="GeneID" id="87811422"/>
<accession>A0AAF0YE66</accession>
<evidence type="ECO:0000256" key="1">
    <source>
        <dbReference type="SAM" id="MobiDB-lite"/>
    </source>
</evidence>
<keyword evidence="3" id="KW-1185">Reference proteome</keyword>
<proteinExistence type="predicted"/>
<organism evidence="2 3">
    <name type="scientific">Vanrija pseudolonga</name>
    <dbReference type="NCBI Taxonomy" id="143232"/>
    <lineage>
        <taxon>Eukaryota</taxon>
        <taxon>Fungi</taxon>
        <taxon>Dikarya</taxon>
        <taxon>Basidiomycota</taxon>
        <taxon>Agaricomycotina</taxon>
        <taxon>Tremellomycetes</taxon>
        <taxon>Trichosporonales</taxon>
        <taxon>Trichosporonaceae</taxon>
        <taxon>Vanrija</taxon>
    </lineage>
</organism>
<reference evidence="2" key="1">
    <citation type="submission" date="2023-10" db="EMBL/GenBank/DDBJ databases">
        <authorList>
            <person name="Noh H."/>
        </authorList>
    </citation>
    <scope>NUCLEOTIDE SEQUENCE</scope>
    <source>
        <strain evidence="2">DUCC4014</strain>
    </source>
</reference>
<evidence type="ECO:0000313" key="2">
    <source>
        <dbReference type="EMBL" id="WOO84742.1"/>
    </source>
</evidence>